<name>A0A0F9IBV5_9ZZZZ</name>
<gene>
    <name evidence="1" type="ORF">LCGC14_1677980</name>
</gene>
<evidence type="ECO:0000313" key="1">
    <source>
        <dbReference type="EMBL" id="KKM17219.1"/>
    </source>
</evidence>
<organism evidence="1">
    <name type="scientific">marine sediment metagenome</name>
    <dbReference type="NCBI Taxonomy" id="412755"/>
    <lineage>
        <taxon>unclassified sequences</taxon>
        <taxon>metagenomes</taxon>
        <taxon>ecological metagenomes</taxon>
    </lineage>
</organism>
<accession>A0A0F9IBV5</accession>
<protein>
    <submittedName>
        <fullName evidence="1">Uncharacterized protein</fullName>
    </submittedName>
</protein>
<dbReference type="EMBL" id="LAZR01014503">
    <property type="protein sequence ID" value="KKM17219.1"/>
    <property type="molecule type" value="Genomic_DNA"/>
</dbReference>
<reference evidence="1" key="1">
    <citation type="journal article" date="2015" name="Nature">
        <title>Complex archaea that bridge the gap between prokaryotes and eukaryotes.</title>
        <authorList>
            <person name="Spang A."/>
            <person name="Saw J.H."/>
            <person name="Jorgensen S.L."/>
            <person name="Zaremba-Niedzwiedzka K."/>
            <person name="Martijn J."/>
            <person name="Lind A.E."/>
            <person name="van Eijk R."/>
            <person name="Schleper C."/>
            <person name="Guy L."/>
            <person name="Ettema T.J."/>
        </authorList>
    </citation>
    <scope>NUCLEOTIDE SEQUENCE</scope>
</reference>
<proteinExistence type="predicted"/>
<comment type="caution">
    <text evidence="1">The sequence shown here is derived from an EMBL/GenBank/DDBJ whole genome shotgun (WGS) entry which is preliminary data.</text>
</comment>
<sequence length="99" mass="10915">MILFLSGCVVGCVTGMFLLWHLNSALPRACAYESCTTNHWELGPFCSHHILDEYEEEHGRGARPATVTVRKEKIDGVPYTVHDCSELLGRGSGPGKVQQ</sequence>
<dbReference type="AlphaFoldDB" id="A0A0F9IBV5"/>